<organism evidence="1 2">
    <name type="scientific">Synaphobranchus kaupii</name>
    <name type="common">Kaup's arrowtooth eel</name>
    <dbReference type="NCBI Taxonomy" id="118154"/>
    <lineage>
        <taxon>Eukaryota</taxon>
        <taxon>Metazoa</taxon>
        <taxon>Chordata</taxon>
        <taxon>Craniata</taxon>
        <taxon>Vertebrata</taxon>
        <taxon>Euteleostomi</taxon>
        <taxon>Actinopterygii</taxon>
        <taxon>Neopterygii</taxon>
        <taxon>Teleostei</taxon>
        <taxon>Anguilliformes</taxon>
        <taxon>Synaphobranchidae</taxon>
        <taxon>Synaphobranchus</taxon>
    </lineage>
</organism>
<proteinExistence type="predicted"/>
<dbReference type="Proteomes" id="UP001152622">
    <property type="component" value="Chromosome 6"/>
</dbReference>
<name>A0A9Q1FCX3_SYNKA</name>
<comment type="caution">
    <text evidence="1">The sequence shown here is derived from an EMBL/GenBank/DDBJ whole genome shotgun (WGS) entry which is preliminary data.</text>
</comment>
<evidence type="ECO:0000313" key="1">
    <source>
        <dbReference type="EMBL" id="KAJ8355904.1"/>
    </source>
</evidence>
<reference evidence="1" key="1">
    <citation type="journal article" date="2023" name="Science">
        <title>Genome structures resolve the early diversification of teleost fishes.</title>
        <authorList>
            <person name="Parey E."/>
            <person name="Louis A."/>
            <person name="Montfort J."/>
            <person name="Bouchez O."/>
            <person name="Roques C."/>
            <person name="Iampietro C."/>
            <person name="Lluch J."/>
            <person name="Castinel A."/>
            <person name="Donnadieu C."/>
            <person name="Desvignes T."/>
            <person name="Floi Bucao C."/>
            <person name="Jouanno E."/>
            <person name="Wen M."/>
            <person name="Mejri S."/>
            <person name="Dirks R."/>
            <person name="Jansen H."/>
            <person name="Henkel C."/>
            <person name="Chen W.J."/>
            <person name="Zahm M."/>
            <person name="Cabau C."/>
            <person name="Klopp C."/>
            <person name="Thompson A.W."/>
            <person name="Robinson-Rechavi M."/>
            <person name="Braasch I."/>
            <person name="Lecointre G."/>
            <person name="Bobe J."/>
            <person name="Postlethwait J.H."/>
            <person name="Berthelot C."/>
            <person name="Roest Crollius H."/>
            <person name="Guiguen Y."/>
        </authorList>
    </citation>
    <scope>NUCLEOTIDE SEQUENCE</scope>
    <source>
        <strain evidence="1">WJC10195</strain>
    </source>
</reference>
<accession>A0A9Q1FCX3</accession>
<evidence type="ECO:0000313" key="2">
    <source>
        <dbReference type="Proteomes" id="UP001152622"/>
    </source>
</evidence>
<protein>
    <submittedName>
        <fullName evidence="1">Uncharacterized protein</fullName>
    </submittedName>
</protein>
<sequence length="185" mass="20238">MGGWVGVRVIYSIRPGPFQPPHFPLTRLYVSWNDGQAPLGPSHGTALRLICRPFPRTLSQPTPSLTALQTPAFQHVVESREPRDGTTRSPCIGRRSARPSSLARWRGTPRRVSAVAFSPAVAVLVREPLSAIEPGLQECHACMLAYLGLRKGAAAKNIAAGAERSGRAARRSFVSSTYTPRRWIF</sequence>
<dbReference type="AlphaFoldDB" id="A0A9Q1FCX3"/>
<dbReference type="EMBL" id="JAINUF010000006">
    <property type="protein sequence ID" value="KAJ8355904.1"/>
    <property type="molecule type" value="Genomic_DNA"/>
</dbReference>
<keyword evidence="2" id="KW-1185">Reference proteome</keyword>
<gene>
    <name evidence="1" type="ORF">SKAU_G00186980</name>
</gene>